<name>A0A2G5B501_COERN</name>
<proteinExistence type="inferred from homology"/>
<dbReference type="PANTHER" id="PTHR48178:SF1">
    <property type="entry name" value="PEROXISOME BIOGENESIS FACTOR 2"/>
    <property type="match status" value="1"/>
</dbReference>
<keyword evidence="12" id="KW-1133">Transmembrane helix</keyword>
<dbReference type="PANTHER" id="PTHR48178">
    <property type="entry name" value="PEROXISOME BIOGENESIS FACTOR 2"/>
    <property type="match status" value="1"/>
</dbReference>
<feature type="domain" description="RING-type" evidence="15">
    <location>
        <begin position="66"/>
        <end position="129"/>
    </location>
</feature>
<evidence type="ECO:0000256" key="2">
    <source>
        <dbReference type="ARBA" id="ARBA00004906"/>
    </source>
</evidence>
<dbReference type="InterPro" id="IPR001841">
    <property type="entry name" value="Znf_RING"/>
</dbReference>
<keyword evidence="8" id="KW-0863">Zinc-finger</keyword>
<dbReference type="GO" id="GO:0016558">
    <property type="term" value="P:protein import into peroxisome matrix"/>
    <property type="evidence" value="ECO:0007669"/>
    <property type="project" value="InterPro"/>
</dbReference>
<dbReference type="EMBL" id="KZ303527">
    <property type="protein sequence ID" value="PIA13797.1"/>
    <property type="molecule type" value="Genomic_DNA"/>
</dbReference>
<evidence type="ECO:0000256" key="4">
    <source>
        <dbReference type="ARBA" id="ARBA00022448"/>
    </source>
</evidence>
<evidence type="ECO:0000259" key="15">
    <source>
        <dbReference type="SMART" id="SM00184"/>
    </source>
</evidence>
<comment type="similarity">
    <text evidence="3">Belongs to the pex2/pex10/pex12 family.</text>
</comment>
<dbReference type="Proteomes" id="UP000242474">
    <property type="component" value="Unassembled WGS sequence"/>
</dbReference>
<reference evidence="16 17" key="1">
    <citation type="journal article" date="2015" name="Genome Biol. Evol.">
        <title>Phylogenomic analyses indicate that early fungi evolved digesting cell walls of algal ancestors of land plants.</title>
        <authorList>
            <person name="Chang Y."/>
            <person name="Wang S."/>
            <person name="Sekimoto S."/>
            <person name="Aerts A.L."/>
            <person name="Choi C."/>
            <person name="Clum A."/>
            <person name="LaButti K.M."/>
            <person name="Lindquist E.A."/>
            <person name="Yee Ngan C."/>
            <person name="Ohm R.A."/>
            <person name="Salamov A.A."/>
            <person name="Grigoriev I.V."/>
            <person name="Spatafora J.W."/>
            <person name="Berbee M.L."/>
        </authorList>
    </citation>
    <scope>NUCLEOTIDE SEQUENCE [LARGE SCALE GENOMIC DNA]</scope>
    <source>
        <strain evidence="16 17">NRRL 1564</strain>
    </source>
</reference>
<accession>A0A2G5B501</accession>
<evidence type="ECO:0000256" key="12">
    <source>
        <dbReference type="ARBA" id="ARBA00022989"/>
    </source>
</evidence>
<dbReference type="PROSITE" id="PS00518">
    <property type="entry name" value="ZF_RING_1"/>
    <property type="match status" value="1"/>
</dbReference>
<keyword evidence="17" id="KW-1185">Reference proteome</keyword>
<evidence type="ECO:0000256" key="13">
    <source>
        <dbReference type="ARBA" id="ARBA00023136"/>
    </source>
</evidence>
<dbReference type="InterPro" id="IPR017907">
    <property type="entry name" value="Znf_RING_CS"/>
</dbReference>
<dbReference type="InterPro" id="IPR025654">
    <property type="entry name" value="PEX2/10"/>
</dbReference>
<keyword evidence="5" id="KW-0808">Transferase</keyword>
<dbReference type="SMART" id="SM00184">
    <property type="entry name" value="RING"/>
    <property type="match status" value="1"/>
</dbReference>
<organism evidence="16 17">
    <name type="scientific">Coemansia reversa (strain ATCC 12441 / NRRL 1564)</name>
    <dbReference type="NCBI Taxonomy" id="763665"/>
    <lineage>
        <taxon>Eukaryota</taxon>
        <taxon>Fungi</taxon>
        <taxon>Fungi incertae sedis</taxon>
        <taxon>Zoopagomycota</taxon>
        <taxon>Kickxellomycotina</taxon>
        <taxon>Kickxellomycetes</taxon>
        <taxon>Kickxellales</taxon>
        <taxon>Kickxellaceae</taxon>
        <taxon>Coemansia</taxon>
    </lineage>
</organism>
<evidence type="ECO:0000256" key="5">
    <source>
        <dbReference type="ARBA" id="ARBA00022679"/>
    </source>
</evidence>
<evidence type="ECO:0000313" key="16">
    <source>
        <dbReference type="EMBL" id="PIA13797.1"/>
    </source>
</evidence>
<evidence type="ECO:0000256" key="14">
    <source>
        <dbReference type="ARBA" id="ARBA00023140"/>
    </source>
</evidence>
<evidence type="ECO:0000256" key="8">
    <source>
        <dbReference type="ARBA" id="ARBA00022771"/>
    </source>
</evidence>
<protein>
    <recommendedName>
        <fullName evidence="15">RING-type domain-containing protein</fullName>
    </recommendedName>
</protein>
<dbReference type="GO" id="GO:0016740">
    <property type="term" value="F:transferase activity"/>
    <property type="evidence" value="ECO:0007669"/>
    <property type="project" value="UniProtKB-KW"/>
</dbReference>
<keyword evidence="6" id="KW-0812">Transmembrane</keyword>
<sequence>MSHGVSFEFLNRQLVWHAFTEFVMFALPLVNPARARAWVVRNTRRALGLSAIAVDPEAKALPEHVCIICFVAARDTVAAAVSDTPGLVESAEPSSAVNPYITNCGHRYCYVCIQSRMMAEADECVCLRCGDKVVHIHQHVEF</sequence>
<evidence type="ECO:0000256" key="6">
    <source>
        <dbReference type="ARBA" id="ARBA00022692"/>
    </source>
</evidence>
<keyword evidence="7" id="KW-0479">Metal-binding</keyword>
<evidence type="ECO:0000256" key="11">
    <source>
        <dbReference type="ARBA" id="ARBA00022927"/>
    </source>
</evidence>
<dbReference type="STRING" id="763665.A0A2G5B501"/>
<evidence type="ECO:0000256" key="10">
    <source>
        <dbReference type="ARBA" id="ARBA00022833"/>
    </source>
</evidence>
<dbReference type="OrthoDB" id="1701437at2759"/>
<keyword evidence="10" id="KW-0862">Zinc</keyword>
<keyword evidence="13" id="KW-0472">Membrane</keyword>
<keyword evidence="11" id="KW-0653">Protein transport</keyword>
<comment type="pathway">
    <text evidence="2">Protein modification; protein ubiquitination.</text>
</comment>
<dbReference type="Gene3D" id="3.30.40.10">
    <property type="entry name" value="Zinc/RING finger domain, C3HC4 (zinc finger)"/>
    <property type="match status" value="1"/>
</dbReference>
<dbReference type="Pfam" id="PF00097">
    <property type="entry name" value="zf-C3HC4"/>
    <property type="match status" value="1"/>
</dbReference>
<keyword evidence="9" id="KW-0833">Ubl conjugation pathway</keyword>
<dbReference type="GO" id="GO:0005778">
    <property type="term" value="C:peroxisomal membrane"/>
    <property type="evidence" value="ECO:0007669"/>
    <property type="project" value="UniProtKB-SubCell"/>
</dbReference>
<dbReference type="GO" id="GO:0008270">
    <property type="term" value="F:zinc ion binding"/>
    <property type="evidence" value="ECO:0007669"/>
    <property type="project" value="UniProtKB-KW"/>
</dbReference>
<evidence type="ECO:0000256" key="9">
    <source>
        <dbReference type="ARBA" id="ARBA00022786"/>
    </source>
</evidence>
<evidence type="ECO:0000256" key="1">
    <source>
        <dbReference type="ARBA" id="ARBA00004585"/>
    </source>
</evidence>
<gene>
    <name evidence="16" type="ORF">COEREDRAFT_83275</name>
</gene>
<dbReference type="InterPro" id="IPR013083">
    <property type="entry name" value="Znf_RING/FYVE/PHD"/>
</dbReference>
<evidence type="ECO:0000256" key="3">
    <source>
        <dbReference type="ARBA" id="ARBA00008704"/>
    </source>
</evidence>
<evidence type="ECO:0000256" key="7">
    <source>
        <dbReference type="ARBA" id="ARBA00022723"/>
    </source>
</evidence>
<dbReference type="SUPFAM" id="SSF57850">
    <property type="entry name" value="RING/U-box"/>
    <property type="match status" value="1"/>
</dbReference>
<comment type="subcellular location">
    <subcellularLocation>
        <location evidence="1">Peroxisome membrane</location>
        <topology evidence="1">Multi-pass membrane protein</topology>
    </subcellularLocation>
</comment>
<evidence type="ECO:0000313" key="17">
    <source>
        <dbReference type="Proteomes" id="UP000242474"/>
    </source>
</evidence>
<dbReference type="InterPro" id="IPR018957">
    <property type="entry name" value="Znf_C3HC4_RING-type"/>
</dbReference>
<keyword evidence="4" id="KW-0813">Transport</keyword>
<dbReference type="AlphaFoldDB" id="A0A2G5B501"/>
<keyword evidence="14" id="KW-0576">Peroxisome</keyword>